<name>I4CCN6_DESTA</name>
<organism evidence="1 2">
    <name type="scientific">Desulfomonile tiedjei (strain ATCC 49306 / DSM 6799 / DCB-1)</name>
    <dbReference type="NCBI Taxonomy" id="706587"/>
    <lineage>
        <taxon>Bacteria</taxon>
        <taxon>Pseudomonadati</taxon>
        <taxon>Thermodesulfobacteriota</taxon>
        <taxon>Desulfomonilia</taxon>
        <taxon>Desulfomonilales</taxon>
        <taxon>Desulfomonilaceae</taxon>
        <taxon>Desulfomonile</taxon>
    </lineage>
</organism>
<protein>
    <submittedName>
        <fullName evidence="1">Uncharacterized protein</fullName>
    </submittedName>
</protein>
<proteinExistence type="predicted"/>
<keyword evidence="2" id="KW-1185">Reference proteome</keyword>
<dbReference type="KEGG" id="dti:Desti_4707"/>
<dbReference type="STRING" id="706587.Desti_4707"/>
<dbReference type="RefSeq" id="WP_014812435.1">
    <property type="nucleotide sequence ID" value="NC_018025.1"/>
</dbReference>
<accession>I4CCN6</accession>
<evidence type="ECO:0000313" key="1">
    <source>
        <dbReference type="EMBL" id="AFM27327.1"/>
    </source>
</evidence>
<reference evidence="2" key="1">
    <citation type="submission" date="2012-06" db="EMBL/GenBank/DDBJ databases">
        <title>Complete sequence of chromosome of Desulfomonile tiedjei DSM 6799.</title>
        <authorList>
            <person name="Lucas S."/>
            <person name="Copeland A."/>
            <person name="Lapidus A."/>
            <person name="Glavina del Rio T."/>
            <person name="Dalin E."/>
            <person name="Tice H."/>
            <person name="Bruce D."/>
            <person name="Goodwin L."/>
            <person name="Pitluck S."/>
            <person name="Peters L."/>
            <person name="Ovchinnikova G."/>
            <person name="Zeytun A."/>
            <person name="Lu M."/>
            <person name="Kyrpides N."/>
            <person name="Mavromatis K."/>
            <person name="Ivanova N."/>
            <person name="Brettin T."/>
            <person name="Detter J.C."/>
            <person name="Han C."/>
            <person name="Larimer F."/>
            <person name="Land M."/>
            <person name="Hauser L."/>
            <person name="Markowitz V."/>
            <person name="Cheng J.-F."/>
            <person name="Hugenholtz P."/>
            <person name="Woyke T."/>
            <person name="Wu D."/>
            <person name="Spring S."/>
            <person name="Schroeder M."/>
            <person name="Brambilla E."/>
            <person name="Klenk H.-P."/>
            <person name="Eisen J.A."/>
        </authorList>
    </citation>
    <scope>NUCLEOTIDE SEQUENCE [LARGE SCALE GENOMIC DNA]</scope>
    <source>
        <strain evidence="2">ATCC 49306 / DSM 6799 / DCB-1</strain>
    </source>
</reference>
<evidence type="ECO:0000313" key="2">
    <source>
        <dbReference type="Proteomes" id="UP000006055"/>
    </source>
</evidence>
<dbReference type="HOGENOM" id="CLU_2860468_0_0_7"/>
<gene>
    <name evidence="1" type="ordered locus">Desti_4707</name>
</gene>
<sequence length="64" mass="7122">MKGRKKNYYGVRLGNVDRMCSVSCSILQSGNANLCGSTEKNPQTRKLPGKFPGAESYQPLRRMV</sequence>
<dbReference type="EMBL" id="CP003360">
    <property type="protein sequence ID" value="AFM27327.1"/>
    <property type="molecule type" value="Genomic_DNA"/>
</dbReference>
<dbReference type="AlphaFoldDB" id="I4CCN6"/>
<dbReference type="Proteomes" id="UP000006055">
    <property type="component" value="Chromosome"/>
</dbReference>